<dbReference type="EMBL" id="CP017717">
    <property type="protein sequence ID" value="AQZ70435.1"/>
    <property type="molecule type" value="Genomic_DNA"/>
</dbReference>
<sequence>MTPHRASLRPYGGVPAEQRRAARRAALMEAGLDVLGTRGWAAATVRSVCARARLNDRYFYESFPDLDALLLAVVDDQAAQATDLITAVARRAPRRPRPRATAVVSAIVDFLTADPRRARVLAYEFPASPLLQERRRKIIEVLAGIYAEQARELLDEVPLGETDLAMTALTVVSGLWELLSAWLRGDVDTDRDHLVEYVVALLLTTTELAPALDRRLR</sequence>
<evidence type="ECO:0000259" key="3">
    <source>
        <dbReference type="PROSITE" id="PS50977"/>
    </source>
</evidence>
<dbReference type="Proteomes" id="UP000190797">
    <property type="component" value="Chromosome"/>
</dbReference>
<dbReference type="SUPFAM" id="SSF46689">
    <property type="entry name" value="Homeodomain-like"/>
    <property type="match status" value="1"/>
</dbReference>
<gene>
    <name evidence="4" type="ORF">BKM31_16290</name>
</gene>
<accession>A0A1V0AJQ9</accession>
<feature type="domain" description="HTH tetR-type" evidence="3">
    <location>
        <begin position="21"/>
        <end position="81"/>
    </location>
</feature>
<dbReference type="GO" id="GO:0000976">
    <property type="term" value="F:transcription cis-regulatory region binding"/>
    <property type="evidence" value="ECO:0007669"/>
    <property type="project" value="TreeGrafter"/>
</dbReference>
<dbReference type="KEGG" id="noa:BKM31_16290"/>
<name>A0A1V0AJQ9_9ACTN</name>
<dbReference type="InterPro" id="IPR009057">
    <property type="entry name" value="Homeodomain-like_sf"/>
</dbReference>
<dbReference type="PANTHER" id="PTHR30055:SF209">
    <property type="entry name" value="POSSIBLE TRANSCRIPTIONAL REGULATORY PROTEIN (PROBABLY TETR-FAMILY)"/>
    <property type="match status" value="1"/>
</dbReference>
<evidence type="ECO:0000256" key="2">
    <source>
        <dbReference type="PROSITE-ProRule" id="PRU00335"/>
    </source>
</evidence>
<dbReference type="STRING" id="1909395.BKM31_16290"/>
<dbReference type="InterPro" id="IPR001647">
    <property type="entry name" value="HTH_TetR"/>
</dbReference>
<dbReference type="PANTHER" id="PTHR30055">
    <property type="entry name" value="HTH-TYPE TRANSCRIPTIONAL REGULATOR RUTR"/>
    <property type="match status" value="1"/>
</dbReference>
<evidence type="ECO:0000313" key="5">
    <source>
        <dbReference type="Proteomes" id="UP000190797"/>
    </source>
</evidence>
<evidence type="ECO:0000256" key="1">
    <source>
        <dbReference type="ARBA" id="ARBA00023125"/>
    </source>
</evidence>
<protein>
    <recommendedName>
        <fullName evidence="3">HTH tetR-type domain-containing protein</fullName>
    </recommendedName>
</protein>
<dbReference type="Pfam" id="PF00440">
    <property type="entry name" value="TetR_N"/>
    <property type="match status" value="1"/>
</dbReference>
<reference evidence="5" key="1">
    <citation type="journal article" date="2017" name="Med. Chem. Commun.">
        <title>Nonomuraea sp. ATCC 55076 harbours the largest actinomycete chromosome to date and the kistamicin biosynthetic gene cluster.</title>
        <authorList>
            <person name="Nazari B."/>
            <person name="Forneris C.C."/>
            <person name="Gibson M.I."/>
            <person name="Moon K."/>
            <person name="Schramma K.R."/>
            <person name="Seyedsayamdost M.R."/>
        </authorList>
    </citation>
    <scope>NUCLEOTIDE SEQUENCE [LARGE SCALE GENOMIC DNA]</scope>
    <source>
        <strain evidence="5">ATCC 55076</strain>
    </source>
</reference>
<organism evidence="4 5">
    <name type="scientific">[Actinomadura] parvosata subsp. kistnae</name>
    <dbReference type="NCBI Taxonomy" id="1909395"/>
    <lineage>
        <taxon>Bacteria</taxon>
        <taxon>Bacillati</taxon>
        <taxon>Actinomycetota</taxon>
        <taxon>Actinomycetes</taxon>
        <taxon>Streptosporangiales</taxon>
        <taxon>Streptosporangiaceae</taxon>
        <taxon>Nonomuraea</taxon>
    </lineage>
</organism>
<dbReference type="Gene3D" id="1.10.357.10">
    <property type="entry name" value="Tetracycline Repressor, domain 2"/>
    <property type="match status" value="1"/>
</dbReference>
<keyword evidence="1 2" id="KW-0238">DNA-binding</keyword>
<dbReference type="RefSeq" id="WP_155127381.1">
    <property type="nucleotide sequence ID" value="NZ_CP017717.1"/>
</dbReference>
<dbReference type="OrthoDB" id="4331447at2"/>
<dbReference type="AlphaFoldDB" id="A0A1V0AJQ9"/>
<evidence type="ECO:0000313" key="4">
    <source>
        <dbReference type="EMBL" id="AQZ70435.1"/>
    </source>
</evidence>
<dbReference type="GO" id="GO:0003700">
    <property type="term" value="F:DNA-binding transcription factor activity"/>
    <property type="evidence" value="ECO:0007669"/>
    <property type="project" value="TreeGrafter"/>
</dbReference>
<feature type="DNA-binding region" description="H-T-H motif" evidence="2">
    <location>
        <begin position="44"/>
        <end position="63"/>
    </location>
</feature>
<proteinExistence type="predicted"/>
<dbReference type="SUPFAM" id="SSF48498">
    <property type="entry name" value="Tetracyclin repressor-like, C-terminal domain"/>
    <property type="match status" value="1"/>
</dbReference>
<dbReference type="PROSITE" id="PS50977">
    <property type="entry name" value="HTH_TETR_2"/>
    <property type="match status" value="1"/>
</dbReference>
<keyword evidence="5" id="KW-1185">Reference proteome</keyword>
<dbReference type="InterPro" id="IPR036271">
    <property type="entry name" value="Tet_transcr_reg_TetR-rel_C_sf"/>
</dbReference>
<dbReference type="InterPro" id="IPR050109">
    <property type="entry name" value="HTH-type_TetR-like_transc_reg"/>
</dbReference>